<dbReference type="Proteomes" id="UP001500711">
    <property type="component" value="Unassembled WGS sequence"/>
</dbReference>
<keyword evidence="3" id="KW-1185">Reference proteome</keyword>
<accession>A0ABP7AN74</accession>
<reference evidence="3" key="1">
    <citation type="journal article" date="2019" name="Int. J. Syst. Evol. Microbiol.">
        <title>The Global Catalogue of Microorganisms (GCM) 10K type strain sequencing project: providing services to taxonomists for standard genome sequencing and annotation.</title>
        <authorList>
            <consortium name="The Broad Institute Genomics Platform"/>
            <consortium name="The Broad Institute Genome Sequencing Center for Infectious Disease"/>
            <person name="Wu L."/>
            <person name="Ma J."/>
        </authorList>
    </citation>
    <scope>NUCLEOTIDE SEQUENCE [LARGE SCALE GENOMIC DNA]</scope>
    <source>
        <strain evidence="3">JCM 17494</strain>
    </source>
</reference>
<evidence type="ECO:0000256" key="1">
    <source>
        <dbReference type="SAM" id="MobiDB-lite"/>
    </source>
</evidence>
<sequence>MKPTSQIAAAVRTLPSSHPAPDARAASCGGRARHGRAERLHRAGNARQPLGNLAQAPGCRPAAVERLLRGRAVTGYITD</sequence>
<dbReference type="RefSeq" id="WP_146231884.1">
    <property type="nucleotide sequence ID" value="NZ_BAABBE010000005.1"/>
</dbReference>
<dbReference type="EMBL" id="BAABBE010000005">
    <property type="protein sequence ID" value="GAA3635947.1"/>
    <property type="molecule type" value="Genomic_DNA"/>
</dbReference>
<organism evidence="2 3">
    <name type="scientific">Lentzea roselyniae</name>
    <dbReference type="NCBI Taxonomy" id="531940"/>
    <lineage>
        <taxon>Bacteria</taxon>
        <taxon>Bacillati</taxon>
        <taxon>Actinomycetota</taxon>
        <taxon>Actinomycetes</taxon>
        <taxon>Pseudonocardiales</taxon>
        <taxon>Pseudonocardiaceae</taxon>
        <taxon>Lentzea</taxon>
    </lineage>
</organism>
<evidence type="ECO:0000313" key="2">
    <source>
        <dbReference type="EMBL" id="GAA3635947.1"/>
    </source>
</evidence>
<comment type="caution">
    <text evidence="2">The sequence shown here is derived from an EMBL/GenBank/DDBJ whole genome shotgun (WGS) entry which is preliminary data.</text>
</comment>
<feature type="region of interest" description="Disordered" evidence="1">
    <location>
        <begin position="1"/>
        <end position="36"/>
    </location>
</feature>
<protein>
    <submittedName>
        <fullName evidence="2">Uncharacterized protein</fullName>
    </submittedName>
</protein>
<proteinExistence type="predicted"/>
<evidence type="ECO:0000313" key="3">
    <source>
        <dbReference type="Proteomes" id="UP001500711"/>
    </source>
</evidence>
<name>A0ABP7AN74_9PSEU</name>
<gene>
    <name evidence="2" type="ORF">GCM10022267_23160</name>
</gene>